<name>A0AAD7WDB6_9TELE</name>
<keyword evidence="2" id="KW-1185">Reference proteome</keyword>
<dbReference type="EMBL" id="JAINUG010000142">
    <property type="protein sequence ID" value="KAJ8392951.1"/>
    <property type="molecule type" value="Genomic_DNA"/>
</dbReference>
<protein>
    <submittedName>
        <fullName evidence="1">Uncharacterized protein</fullName>
    </submittedName>
</protein>
<dbReference type="Proteomes" id="UP001221898">
    <property type="component" value="Unassembled WGS sequence"/>
</dbReference>
<evidence type="ECO:0000313" key="2">
    <source>
        <dbReference type="Proteomes" id="UP001221898"/>
    </source>
</evidence>
<comment type="caution">
    <text evidence="1">The sequence shown here is derived from an EMBL/GenBank/DDBJ whole genome shotgun (WGS) entry which is preliminary data.</text>
</comment>
<accession>A0AAD7WDB6</accession>
<gene>
    <name evidence="1" type="ORF">AAFF_G00071550</name>
</gene>
<organism evidence="1 2">
    <name type="scientific">Aldrovandia affinis</name>
    <dbReference type="NCBI Taxonomy" id="143900"/>
    <lineage>
        <taxon>Eukaryota</taxon>
        <taxon>Metazoa</taxon>
        <taxon>Chordata</taxon>
        <taxon>Craniata</taxon>
        <taxon>Vertebrata</taxon>
        <taxon>Euteleostomi</taxon>
        <taxon>Actinopterygii</taxon>
        <taxon>Neopterygii</taxon>
        <taxon>Teleostei</taxon>
        <taxon>Notacanthiformes</taxon>
        <taxon>Halosauridae</taxon>
        <taxon>Aldrovandia</taxon>
    </lineage>
</organism>
<dbReference type="AlphaFoldDB" id="A0AAD7WDB6"/>
<evidence type="ECO:0000313" key="1">
    <source>
        <dbReference type="EMBL" id="KAJ8392951.1"/>
    </source>
</evidence>
<sequence>MANKSRAQEQLALSRLTRLAANHRRAALPPAPVPSKVAQDSVPVLHTAGMALSLMFRWASVEWRSSTDRQQTALRVCFSQQSQSQTKKRKCPFVHAQGNGLLWRCALSSQQVLKSLSVLWCRLSPVQQPVASSTLNQ</sequence>
<proteinExistence type="predicted"/>
<reference evidence="1" key="1">
    <citation type="journal article" date="2023" name="Science">
        <title>Genome structures resolve the early diversification of teleost fishes.</title>
        <authorList>
            <person name="Parey E."/>
            <person name="Louis A."/>
            <person name="Montfort J."/>
            <person name="Bouchez O."/>
            <person name="Roques C."/>
            <person name="Iampietro C."/>
            <person name="Lluch J."/>
            <person name="Castinel A."/>
            <person name="Donnadieu C."/>
            <person name="Desvignes T."/>
            <person name="Floi Bucao C."/>
            <person name="Jouanno E."/>
            <person name="Wen M."/>
            <person name="Mejri S."/>
            <person name="Dirks R."/>
            <person name="Jansen H."/>
            <person name="Henkel C."/>
            <person name="Chen W.J."/>
            <person name="Zahm M."/>
            <person name="Cabau C."/>
            <person name="Klopp C."/>
            <person name="Thompson A.W."/>
            <person name="Robinson-Rechavi M."/>
            <person name="Braasch I."/>
            <person name="Lecointre G."/>
            <person name="Bobe J."/>
            <person name="Postlethwait J.H."/>
            <person name="Berthelot C."/>
            <person name="Roest Crollius H."/>
            <person name="Guiguen Y."/>
        </authorList>
    </citation>
    <scope>NUCLEOTIDE SEQUENCE</scope>
    <source>
        <strain evidence="1">NC1722</strain>
    </source>
</reference>